<feature type="compositionally biased region" description="Low complexity" evidence="1">
    <location>
        <begin position="326"/>
        <end position="367"/>
    </location>
</feature>
<dbReference type="SMART" id="SM00034">
    <property type="entry name" value="CLECT"/>
    <property type="match status" value="1"/>
</dbReference>
<evidence type="ECO:0000313" key="4">
    <source>
        <dbReference type="EMBL" id="OWF46025.1"/>
    </source>
</evidence>
<name>A0A210QBC6_MIZYE</name>
<dbReference type="PROSITE" id="PS50041">
    <property type="entry name" value="C_TYPE_LECTIN_2"/>
    <property type="match status" value="1"/>
</dbReference>
<reference evidence="4 5" key="1">
    <citation type="journal article" date="2017" name="Nat. Ecol. Evol.">
        <title>Scallop genome provides insights into evolution of bilaterian karyotype and development.</title>
        <authorList>
            <person name="Wang S."/>
            <person name="Zhang J."/>
            <person name="Jiao W."/>
            <person name="Li J."/>
            <person name="Xun X."/>
            <person name="Sun Y."/>
            <person name="Guo X."/>
            <person name="Huan P."/>
            <person name="Dong B."/>
            <person name="Zhang L."/>
            <person name="Hu X."/>
            <person name="Sun X."/>
            <person name="Wang J."/>
            <person name="Zhao C."/>
            <person name="Wang Y."/>
            <person name="Wang D."/>
            <person name="Huang X."/>
            <person name="Wang R."/>
            <person name="Lv J."/>
            <person name="Li Y."/>
            <person name="Zhang Z."/>
            <person name="Liu B."/>
            <person name="Lu W."/>
            <person name="Hui Y."/>
            <person name="Liang J."/>
            <person name="Zhou Z."/>
            <person name="Hou R."/>
            <person name="Li X."/>
            <person name="Liu Y."/>
            <person name="Li H."/>
            <person name="Ning X."/>
            <person name="Lin Y."/>
            <person name="Zhao L."/>
            <person name="Xing Q."/>
            <person name="Dou J."/>
            <person name="Li Y."/>
            <person name="Mao J."/>
            <person name="Guo H."/>
            <person name="Dou H."/>
            <person name="Li T."/>
            <person name="Mu C."/>
            <person name="Jiang W."/>
            <person name="Fu Q."/>
            <person name="Fu X."/>
            <person name="Miao Y."/>
            <person name="Liu J."/>
            <person name="Yu Q."/>
            <person name="Li R."/>
            <person name="Liao H."/>
            <person name="Li X."/>
            <person name="Kong Y."/>
            <person name="Jiang Z."/>
            <person name="Chourrout D."/>
            <person name="Li R."/>
            <person name="Bao Z."/>
        </authorList>
    </citation>
    <scope>NUCLEOTIDE SEQUENCE [LARGE SCALE GENOMIC DNA]</scope>
    <source>
        <strain evidence="4 5">PY_sf001</strain>
    </source>
</reference>
<dbReference type="InterPro" id="IPR016187">
    <property type="entry name" value="CTDL_fold"/>
</dbReference>
<accession>A0A210QBC6</accession>
<evidence type="ECO:0000259" key="3">
    <source>
        <dbReference type="PROSITE" id="PS50041"/>
    </source>
</evidence>
<feature type="region of interest" description="Disordered" evidence="1">
    <location>
        <begin position="319"/>
        <end position="367"/>
    </location>
</feature>
<dbReference type="EMBL" id="NEDP02004312">
    <property type="protein sequence ID" value="OWF46025.1"/>
    <property type="molecule type" value="Genomic_DNA"/>
</dbReference>
<protein>
    <recommendedName>
        <fullName evidence="3">C-type lectin domain-containing protein</fullName>
    </recommendedName>
</protein>
<keyword evidence="5" id="KW-1185">Reference proteome</keyword>
<dbReference type="InterPro" id="IPR001304">
    <property type="entry name" value="C-type_lectin-like"/>
</dbReference>
<feature type="transmembrane region" description="Helical" evidence="2">
    <location>
        <begin position="442"/>
        <end position="467"/>
    </location>
</feature>
<gene>
    <name evidence="4" type="ORF">KP79_PYT01487</name>
</gene>
<dbReference type="AlphaFoldDB" id="A0A210QBC6"/>
<dbReference type="Proteomes" id="UP000242188">
    <property type="component" value="Unassembled WGS sequence"/>
</dbReference>
<dbReference type="InterPro" id="IPR016186">
    <property type="entry name" value="C-type_lectin-like/link_sf"/>
</dbReference>
<sequence>MTLKRHSGDKHCFKPPRDMHVGKRFLCLSLIVWILRPYLYGVCDGQVLVYGNADSHFTGMIRVVNTTVTWHEAHSACLNMGFGRMMHSTNAGDRVVYTRKVLIENGWPDVPLWIGYLKDGSTNKWNKVSTTCSPISNSNLFKFGNDLPDTQLCVLVNMTRATSEQAWYGVPCNERHAFICEEPVAVKTTKTNDAALISGLPTSKLTTTYDCLTACCRAKILPYVNIPVVQVNLANGSCVHLSDDIFNFPLPYYVNTSVTGSNVIAANTVMTVVVLDDNGTIDYTSNTDLSCYPVSSTASVAPSTLPMITQETSTAFGITTSMEPGTASTESSTASMTITSPSTESSTPLTESSSPPTESSTPPTESSTALLSGQCIYHNSTSVNNVSTCRTFCKANKDIITEAILRRWLSGIREDLTLNKRLLSSYIRTHISADDNRVTSKALGISGVCLMLAFFSVIILSDVINLGQGKYDLVKSKTKMARYALAKSKKGNSIKTSRRRAI</sequence>
<evidence type="ECO:0000256" key="2">
    <source>
        <dbReference type="SAM" id="Phobius"/>
    </source>
</evidence>
<keyword evidence="2" id="KW-0812">Transmembrane</keyword>
<feature type="domain" description="C-type lectin" evidence="3">
    <location>
        <begin position="69"/>
        <end position="181"/>
    </location>
</feature>
<dbReference type="CDD" id="cd00037">
    <property type="entry name" value="CLECT"/>
    <property type="match status" value="1"/>
</dbReference>
<dbReference type="Pfam" id="PF00059">
    <property type="entry name" value="Lectin_C"/>
    <property type="match status" value="1"/>
</dbReference>
<dbReference type="Gene3D" id="3.10.100.10">
    <property type="entry name" value="Mannose-Binding Protein A, subunit A"/>
    <property type="match status" value="1"/>
</dbReference>
<keyword evidence="2" id="KW-0472">Membrane</keyword>
<comment type="caution">
    <text evidence="4">The sequence shown here is derived from an EMBL/GenBank/DDBJ whole genome shotgun (WGS) entry which is preliminary data.</text>
</comment>
<dbReference type="SUPFAM" id="SSF56436">
    <property type="entry name" value="C-type lectin-like"/>
    <property type="match status" value="1"/>
</dbReference>
<evidence type="ECO:0000313" key="5">
    <source>
        <dbReference type="Proteomes" id="UP000242188"/>
    </source>
</evidence>
<organism evidence="4 5">
    <name type="scientific">Mizuhopecten yessoensis</name>
    <name type="common">Japanese scallop</name>
    <name type="synonym">Patinopecten yessoensis</name>
    <dbReference type="NCBI Taxonomy" id="6573"/>
    <lineage>
        <taxon>Eukaryota</taxon>
        <taxon>Metazoa</taxon>
        <taxon>Spiralia</taxon>
        <taxon>Lophotrochozoa</taxon>
        <taxon>Mollusca</taxon>
        <taxon>Bivalvia</taxon>
        <taxon>Autobranchia</taxon>
        <taxon>Pteriomorphia</taxon>
        <taxon>Pectinida</taxon>
        <taxon>Pectinoidea</taxon>
        <taxon>Pectinidae</taxon>
        <taxon>Mizuhopecten</taxon>
    </lineage>
</organism>
<proteinExistence type="predicted"/>
<evidence type="ECO:0000256" key="1">
    <source>
        <dbReference type="SAM" id="MobiDB-lite"/>
    </source>
</evidence>
<keyword evidence="2" id="KW-1133">Transmembrane helix</keyword>